<dbReference type="GO" id="GO:0031011">
    <property type="term" value="C:Ino80 complex"/>
    <property type="evidence" value="ECO:0007669"/>
    <property type="project" value="InterPro"/>
</dbReference>
<comment type="caution">
    <text evidence="5">The sequence shown here is derived from an EMBL/GenBank/DDBJ whole genome shotgun (WGS) entry which is preliminary data.</text>
</comment>
<feature type="domain" description="INO80 complex subunit 3-like middle region" evidence="4">
    <location>
        <begin position="162"/>
        <end position="255"/>
    </location>
</feature>
<name>A0AA39R916_9LECA</name>
<feature type="compositionally biased region" description="Basic and acidic residues" evidence="2">
    <location>
        <begin position="228"/>
        <end position="239"/>
    </location>
</feature>
<feature type="compositionally biased region" description="Polar residues" evidence="2">
    <location>
        <begin position="1"/>
        <end position="10"/>
    </location>
</feature>
<evidence type="ECO:0000259" key="3">
    <source>
        <dbReference type="Pfam" id="PF14612"/>
    </source>
</evidence>
<dbReference type="InterPro" id="IPR055449">
    <property type="entry name" value="Iec3-like_M"/>
</dbReference>
<dbReference type="Pfam" id="PF14612">
    <property type="entry name" value="Ino80_Iec3"/>
    <property type="match status" value="1"/>
</dbReference>
<dbReference type="Pfam" id="PF24244">
    <property type="entry name" value="Iec3-like_M"/>
    <property type="match status" value="1"/>
</dbReference>
<gene>
    <name evidence="5" type="ORF">JMJ35_000238</name>
</gene>
<sequence length="378" mass="42543">MSFAAVNNQGEAPDIEREGPPSKMTYKSYKKKFLKLRHTFKDRMRESARLYDEEQRAMRLARRLQEQNDQLLDLLLDINDSNKIPPSLRYDLRSPTPNASDVPALEPDLAPRSIQDIENARAALREATYELECGQITRAEYDEHEASLSNIIHAPLIQEAPKSLANLSKTTHTTLSSVDETILPPDLLEESPIGYLTPSHEDEMVRRIDDFLETAPPDSNLILPRQNRPTDKEREKDAQLHNPVSVYNWLKAHSEKAQKTYPQDVEADPHPSSAQTSEPPHKSKPSPKPPSSTGTSTKPTRKRASSSLVPKQEPEEILLDEEGYVINAADEVPEKKKRKRENDESYRPKGGSSRSKKRAKGSSGAAVKKIEEEDDDGA</sequence>
<feature type="domain" description="INO80 complex subunit 3 N-terminal" evidence="3">
    <location>
        <begin position="27"/>
        <end position="95"/>
    </location>
</feature>
<keyword evidence="6" id="KW-1185">Reference proteome</keyword>
<evidence type="ECO:0008006" key="7">
    <source>
        <dbReference type="Google" id="ProtNLM"/>
    </source>
</evidence>
<evidence type="ECO:0000256" key="2">
    <source>
        <dbReference type="SAM" id="MobiDB-lite"/>
    </source>
</evidence>
<dbReference type="AlphaFoldDB" id="A0AA39R916"/>
<dbReference type="GO" id="GO:0006338">
    <property type="term" value="P:chromatin remodeling"/>
    <property type="evidence" value="ECO:0007669"/>
    <property type="project" value="InterPro"/>
</dbReference>
<feature type="region of interest" description="Disordered" evidence="2">
    <location>
        <begin position="1"/>
        <end position="26"/>
    </location>
</feature>
<proteinExistence type="predicted"/>
<dbReference type="Proteomes" id="UP001166286">
    <property type="component" value="Unassembled WGS sequence"/>
</dbReference>
<feature type="coiled-coil region" evidence="1">
    <location>
        <begin position="50"/>
        <end position="81"/>
    </location>
</feature>
<evidence type="ECO:0000313" key="6">
    <source>
        <dbReference type="Proteomes" id="UP001166286"/>
    </source>
</evidence>
<evidence type="ECO:0000256" key="1">
    <source>
        <dbReference type="SAM" id="Coils"/>
    </source>
</evidence>
<reference evidence="5" key="1">
    <citation type="submission" date="2023-03" db="EMBL/GenBank/DDBJ databases">
        <title>Complete genome of Cladonia borealis.</title>
        <authorList>
            <person name="Park H."/>
        </authorList>
    </citation>
    <scope>NUCLEOTIDE SEQUENCE</scope>
    <source>
        <strain evidence="5">ANT050790</strain>
    </source>
</reference>
<accession>A0AA39R916</accession>
<dbReference type="EMBL" id="JAFEKC020000001">
    <property type="protein sequence ID" value="KAK0517083.1"/>
    <property type="molecule type" value="Genomic_DNA"/>
</dbReference>
<feature type="region of interest" description="Disordered" evidence="2">
    <location>
        <begin position="257"/>
        <end position="378"/>
    </location>
</feature>
<protein>
    <recommendedName>
        <fullName evidence="7">IEC3 subunit of the Ino80 complex, chromatin re-modelling-domain-containing protein</fullName>
    </recommendedName>
</protein>
<keyword evidence="1" id="KW-0175">Coiled coil</keyword>
<dbReference type="InterPro" id="IPR032742">
    <property type="entry name" value="Iec3_N"/>
</dbReference>
<organism evidence="5 6">
    <name type="scientific">Cladonia borealis</name>
    <dbReference type="NCBI Taxonomy" id="184061"/>
    <lineage>
        <taxon>Eukaryota</taxon>
        <taxon>Fungi</taxon>
        <taxon>Dikarya</taxon>
        <taxon>Ascomycota</taxon>
        <taxon>Pezizomycotina</taxon>
        <taxon>Lecanoromycetes</taxon>
        <taxon>OSLEUM clade</taxon>
        <taxon>Lecanoromycetidae</taxon>
        <taxon>Lecanorales</taxon>
        <taxon>Lecanorineae</taxon>
        <taxon>Cladoniaceae</taxon>
        <taxon>Cladonia</taxon>
    </lineage>
</organism>
<feature type="region of interest" description="Disordered" evidence="2">
    <location>
        <begin position="213"/>
        <end position="242"/>
    </location>
</feature>
<evidence type="ECO:0000313" key="5">
    <source>
        <dbReference type="EMBL" id="KAK0517083.1"/>
    </source>
</evidence>
<evidence type="ECO:0000259" key="4">
    <source>
        <dbReference type="Pfam" id="PF24244"/>
    </source>
</evidence>